<protein>
    <submittedName>
        <fullName evidence="2">Uncharacterized protein</fullName>
    </submittedName>
</protein>
<evidence type="ECO:0000313" key="3">
    <source>
        <dbReference type="Proteomes" id="UP000824120"/>
    </source>
</evidence>
<name>A0A9J5ZC85_SOLCO</name>
<dbReference type="EMBL" id="JACXVP010000004">
    <property type="protein sequence ID" value="KAG5610021.1"/>
    <property type="molecule type" value="Genomic_DNA"/>
</dbReference>
<evidence type="ECO:0000256" key="1">
    <source>
        <dbReference type="SAM" id="MobiDB-lite"/>
    </source>
</evidence>
<sequence>MIPDNKGVWKYSNSSAKEKAISETSTVDGKNVGSTTHVLGQNANVVPKESDTVRKGKGVGNTTQLKRPRVTGMGVFQDENDFIMFVL</sequence>
<accession>A0A9J5ZC85</accession>
<reference evidence="2 3" key="1">
    <citation type="submission" date="2020-09" db="EMBL/GenBank/DDBJ databases">
        <title>De no assembly of potato wild relative species, Solanum commersonii.</title>
        <authorList>
            <person name="Cho K."/>
        </authorList>
    </citation>
    <scope>NUCLEOTIDE SEQUENCE [LARGE SCALE GENOMIC DNA]</scope>
    <source>
        <strain evidence="2">LZ3.2</strain>
        <tissue evidence="2">Leaf</tissue>
    </source>
</reference>
<dbReference type="AlphaFoldDB" id="A0A9J5ZC85"/>
<evidence type="ECO:0000313" key="2">
    <source>
        <dbReference type="EMBL" id="KAG5610021.1"/>
    </source>
</evidence>
<proteinExistence type="predicted"/>
<feature type="region of interest" description="Disordered" evidence="1">
    <location>
        <begin position="21"/>
        <end position="66"/>
    </location>
</feature>
<feature type="compositionally biased region" description="Polar residues" evidence="1">
    <location>
        <begin position="22"/>
        <end position="44"/>
    </location>
</feature>
<dbReference type="Proteomes" id="UP000824120">
    <property type="component" value="Chromosome 4"/>
</dbReference>
<keyword evidence="3" id="KW-1185">Reference proteome</keyword>
<dbReference type="OrthoDB" id="1305093at2759"/>
<organism evidence="2 3">
    <name type="scientific">Solanum commersonii</name>
    <name type="common">Commerson's wild potato</name>
    <name type="synonym">Commerson's nightshade</name>
    <dbReference type="NCBI Taxonomy" id="4109"/>
    <lineage>
        <taxon>Eukaryota</taxon>
        <taxon>Viridiplantae</taxon>
        <taxon>Streptophyta</taxon>
        <taxon>Embryophyta</taxon>
        <taxon>Tracheophyta</taxon>
        <taxon>Spermatophyta</taxon>
        <taxon>Magnoliopsida</taxon>
        <taxon>eudicotyledons</taxon>
        <taxon>Gunneridae</taxon>
        <taxon>Pentapetalae</taxon>
        <taxon>asterids</taxon>
        <taxon>lamiids</taxon>
        <taxon>Solanales</taxon>
        <taxon>Solanaceae</taxon>
        <taxon>Solanoideae</taxon>
        <taxon>Solaneae</taxon>
        <taxon>Solanum</taxon>
    </lineage>
</organism>
<comment type="caution">
    <text evidence="2">The sequence shown here is derived from an EMBL/GenBank/DDBJ whole genome shotgun (WGS) entry which is preliminary data.</text>
</comment>
<gene>
    <name evidence="2" type="ORF">H5410_021302</name>
</gene>